<protein>
    <submittedName>
        <fullName evidence="4">DUF4352 domain-containing protein</fullName>
    </submittedName>
</protein>
<sequence length="199" mass="22703">MKKWTMLMLSALLLGECSTDNGNTTKEEVETDSSENETVENTTQETDNESSNEDNDENKIYKIGEPAIITSDLYDFDYEVTVTDFEMTEEVDGVSIFDYVRGLDEDDPTRFAVVYVTIKNISDEAYIPNEMFSANFSDVDQGAGVVAELEFSPELDEELAPGEEINSKVVYTYDLNEENTYWFKYEIMSDEETIFEVTD</sequence>
<evidence type="ECO:0000313" key="4">
    <source>
        <dbReference type="EMBL" id="HIZ70800.1"/>
    </source>
</evidence>
<feature type="compositionally biased region" description="Acidic residues" evidence="2">
    <location>
        <begin position="46"/>
        <end position="56"/>
    </location>
</feature>
<dbReference type="Gene3D" id="2.60.40.1240">
    <property type="match status" value="1"/>
</dbReference>
<proteinExistence type="predicted"/>
<dbReference type="InterPro" id="IPR029050">
    <property type="entry name" value="Immunoprotect_excell_Ig-like"/>
</dbReference>
<dbReference type="InterPro" id="IPR029051">
    <property type="entry name" value="DUF4352"/>
</dbReference>
<keyword evidence="1" id="KW-0732">Signal</keyword>
<dbReference type="Pfam" id="PF11611">
    <property type="entry name" value="DUF4352"/>
    <property type="match status" value="1"/>
</dbReference>
<evidence type="ECO:0000259" key="3">
    <source>
        <dbReference type="Pfam" id="PF11611"/>
    </source>
</evidence>
<accession>A0A9D2G1S4</accession>
<reference evidence="4" key="1">
    <citation type="journal article" date="2021" name="PeerJ">
        <title>Extensive microbial diversity within the chicken gut microbiome revealed by metagenomics and culture.</title>
        <authorList>
            <person name="Gilroy R."/>
            <person name="Ravi A."/>
            <person name="Getino M."/>
            <person name="Pursley I."/>
            <person name="Horton D.L."/>
            <person name="Alikhan N.F."/>
            <person name="Baker D."/>
            <person name="Gharbi K."/>
            <person name="Hall N."/>
            <person name="Watson M."/>
            <person name="Adriaenssens E.M."/>
            <person name="Foster-Nyarko E."/>
            <person name="Jarju S."/>
            <person name="Secka A."/>
            <person name="Antonio M."/>
            <person name="Oren A."/>
            <person name="Chaudhuri R.R."/>
            <person name="La Ragione R."/>
            <person name="Hildebrand F."/>
            <person name="Pallen M.J."/>
        </authorList>
    </citation>
    <scope>NUCLEOTIDE SEQUENCE</scope>
    <source>
        <strain evidence="4">CHK169-4300</strain>
    </source>
</reference>
<name>A0A9D2G1S4_9LACT</name>
<dbReference type="Proteomes" id="UP000824106">
    <property type="component" value="Unassembled WGS sequence"/>
</dbReference>
<organism evidence="4 5">
    <name type="scientific">Candidatus Atopostipes pullistercoris</name>
    <dbReference type="NCBI Taxonomy" id="2838467"/>
    <lineage>
        <taxon>Bacteria</taxon>
        <taxon>Bacillati</taxon>
        <taxon>Bacillota</taxon>
        <taxon>Bacilli</taxon>
        <taxon>Lactobacillales</taxon>
        <taxon>Carnobacteriaceae</taxon>
        <taxon>Atopostipes</taxon>
    </lineage>
</organism>
<evidence type="ECO:0000256" key="2">
    <source>
        <dbReference type="SAM" id="MobiDB-lite"/>
    </source>
</evidence>
<feature type="domain" description="DUF4352" evidence="3">
    <location>
        <begin position="80"/>
        <end position="190"/>
    </location>
</feature>
<feature type="region of interest" description="Disordered" evidence="2">
    <location>
        <begin position="17"/>
        <end position="59"/>
    </location>
</feature>
<dbReference type="AlphaFoldDB" id="A0A9D2G1S4"/>
<evidence type="ECO:0000256" key="1">
    <source>
        <dbReference type="ARBA" id="ARBA00022729"/>
    </source>
</evidence>
<comment type="caution">
    <text evidence="4">The sequence shown here is derived from an EMBL/GenBank/DDBJ whole genome shotgun (WGS) entry which is preliminary data.</text>
</comment>
<feature type="compositionally biased region" description="Acidic residues" evidence="2">
    <location>
        <begin position="29"/>
        <end position="38"/>
    </location>
</feature>
<reference evidence="4" key="2">
    <citation type="submission" date="2021-04" db="EMBL/GenBank/DDBJ databases">
        <authorList>
            <person name="Gilroy R."/>
        </authorList>
    </citation>
    <scope>NUCLEOTIDE SEQUENCE</scope>
    <source>
        <strain evidence="4">CHK169-4300</strain>
    </source>
</reference>
<dbReference type="EMBL" id="DXAZ01000046">
    <property type="protein sequence ID" value="HIZ70800.1"/>
    <property type="molecule type" value="Genomic_DNA"/>
</dbReference>
<evidence type="ECO:0000313" key="5">
    <source>
        <dbReference type="Proteomes" id="UP000824106"/>
    </source>
</evidence>
<gene>
    <name evidence="4" type="ORF">H9808_03400</name>
</gene>